<evidence type="ECO:0000313" key="5">
    <source>
        <dbReference type="Proteomes" id="UP000242188"/>
    </source>
</evidence>
<dbReference type="AlphaFoldDB" id="A0A210Q430"/>
<feature type="region of interest" description="Disordered" evidence="1">
    <location>
        <begin position="1"/>
        <end position="52"/>
    </location>
</feature>
<dbReference type="EMBL" id="NEDP02005089">
    <property type="protein sequence ID" value="OWF43494.1"/>
    <property type="molecule type" value="Genomic_DNA"/>
</dbReference>
<keyword evidence="2" id="KW-1133">Transmembrane helix</keyword>
<accession>A0A210Q430</accession>
<keyword evidence="5" id="KW-1185">Reference proteome</keyword>
<proteinExistence type="predicted"/>
<dbReference type="Gene3D" id="3.20.20.80">
    <property type="entry name" value="Glycosidases"/>
    <property type="match status" value="1"/>
</dbReference>
<sequence length="643" mass="73994">MDKMSSYSGGSSPRSKPEADTYEKGDNSSYDDNYGAEAIEEPPETPALGNPFRGMEKEELIRHSSKPFWWRLRMMCISVVLLGWLALLITVVALVLIYPRCRDPDMRSWWQNETMYRVYVRSFSDSNGDGIGDLKGLESHLDHIRDLGANTISLSPVYQSDDIDSDFNVIDHMAIDRNYGNMSDFESLLKAAHDRGMHLLMDFIPNHTSDLHQWFINSSKTSDRDNDFRNFYVWTDTPTNWRSVYNNGSWKTSDVRNQAYLHQFLPSQPDLNLRSSQVQEKLEEILKFWLTKGVDGFYIRNSGFMFEDYDLRNEKKSSTNNSSDPTEYSYYDHTMTYGLSEVYDMLSRWRTLVEEFSNTTERILMADARGNMDMIMTYYGHYDRDGVNIALNEVFLPEHGICGAPCVRKYITDWLSNLPKHHWANWVIGADDSARLGSRFNESYIRAFLMTAMLVPGTPIIYYGDEILMTDINVTSESWTREQSMRGLMQWENKTDGGFCSARSCSSSPWLPADGKFRTNNVKDKSKFAGSIISYFKNLTSLRQERTFLIGEFTTAITDDSIFSFVREFDGLTGYLIAINFSHEEQTRDFYTSHDSIEKAATVEFTTGNDVSYNMEDNVDTRSITLGGFQGVVVSWDYVAKEL</sequence>
<dbReference type="Pfam" id="PF00128">
    <property type="entry name" value="Alpha-amylase"/>
    <property type="match status" value="1"/>
</dbReference>
<dbReference type="SMART" id="SM00642">
    <property type="entry name" value="Aamy"/>
    <property type="match status" value="1"/>
</dbReference>
<evidence type="ECO:0000313" key="4">
    <source>
        <dbReference type="EMBL" id="OWF43494.1"/>
    </source>
</evidence>
<name>A0A210Q430_MIZYE</name>
<comment type="caution">
    <text evidence="4">The sequence shown here is derived from an EMBL/GenBank/DDBJ whole genome shotgun (WGS) entry which is preliminary data.</text>
</comment>
<dbReference type="InterPro" id="IPR017853">
    <property type="entry name" value="GH"/>
</dbReference>
<feature type="transmembrane region" description="Helical" evidence="2">
    <location>
        <begin position="72"/>
        <end position="98"/>
    </location>
</feature>
<feature type="compositionally biased region" description="Low complexity" evidence="1">
    <location>
        <begin position="1"/>
        <end position="14"/>
    </location>
</feature>
<dbReference type="GO" id="GO:0005975">
    <property type="term" value="P:carbohydrate metabolic process"/>
    <property type="evidence" value="ECO:0007669"/>
    <property type="project" value="InterPro"/>
</dbReference>
<dbReference type="Pfam" id="PF16028">
    <property type="entry name" value="SLC3A2_N"/>
    <property type="match status" value="1"/>
</dbReference>
<dbReference type="PANTHER" id="PTHR10357">
    <property type="entry name" value="ALPHA-AMYLASE FAMILY MEMBER"/>
    <property type="match status" value="1"/>
</dbReference>
<feature type="domain" description="Glycosyl hydrolase family 13 catalytic" evidence="3">
    <location>
        <begin position="117"/>
        <end position="503"/>
    </location>
</feature>
<dbReference type="OrthoDB" id="1740265at2759"/>
<dbReference type="SUPFAM" id="SSF51445">
    <property type="entry name" value="(Trans)glycosidases"/>
    <property type="match status" value="1"/>
</dbReference>
<keyword evidence="2" id="KW-0472">Membrane</keyword>
<dbReference type="InterPro" id="IPR006047">
    <property type="entry name" value="GH13_cat_dom"/>
</dbReference>
<dbReference type="Gene3D" id="2.60.40.1180">
    <property type="entry name" value="Golgi alpha-mannosidase II"/>
    <property type="match status" value="1"/>
</dbReference>
<evidence type="ECO:0000259" key="3">
    <source>
        <dbReference type="SMART" id="SM00642"/>
    </source>
</evidence>
<evidence type="ECO:0000256" key="2">
    <source>
        <dbReference type="SAM" id="Phobius"/>
    </source>
</evidence>
<dbReference type="InterPro" id="IPR013780">
    <property type="entry name" value="Glyco_hydro_b"/>
</dbReference>
<evidence type="ECO:0000256" key="1">
    <source>
        <dbReference type="SAM" id="MobiDB-lite"/>
    </source>
</evidence>
<dbReference type="InterPro" id="IPR045857">
    <property type="entry name" value="O16G_dom_2"/>
</dbReference>
<dbReference type="Proteomes" id="UP000242188">
    <property type="component" value="Unassembled WGS sequence"/>
</dbReference>
<keyword evidence="2" id="KW-0812">Transmembrane</keyword>
<gene>
    <name evidence="4" type="ORF">KP79_PYT04158</name>
</gene>
<dbReference type="Gene3D" id="3.90.400.10">
    <property type="entry name" value="Oligo-1,6-glucosidase, Domain 2"/>
    <property type="match status" value="1"/>
</dbReference>
<dbReference type="STRING" id="6573.A0A210Q430"/>
<dbReference type="PANTHER" id="PTHR10357:SF179">
    <property type="entry name" value="NEUTRAL AND BASIC AMINO ACID TRANSPORT PROTEIN RBAT"/>
    <property type="match status" value="1"/>
</dbReference>
<protein>
    <submittedName>
        <fullName evidence="4">Neutral and basic amino acid transport protein rBAT</fullName>
    </submittedName>
</protein>
<feature type="compositionally biased region" description="Basic and acidic residues" evidence="1">
    <location>
        <begin position="15"/>
        <end position="26"/>
    </location>
</feature>
<reference evidence="4 5" key="1">
    <citation type="journal article" date="2017" name="Nat. Ecol. Evol.">
        <title>Scallop genome provides insights into evolution of bilaterian karyotype and development.</title>
        <authorList>
            <person name="Wang S."/>
            <person name="Zhang J."/>
            <person name="Jiao W."/>
            <person name="Li J."/>
            <person name="Xun X."/>
            <person name="Sun Y."/>
            <person name="Guo X."/>
            <person name="Huan P."/>
            <person name="Dong B."/>
            <person name="Zhang L."/>
            <person name="Hu X."/>
            <person name="Sun X."/>
            <person name="Wang J."/>
            <person name="Zhao C."/>
            <person name="Wang Y."/>
            <person name="Wang D."/>
            <person name="Huang X."/>
            <person name="Wang R."/>
            <person name="Lv J."/>
            <person name="Li Y."/>
            <person name="Zhang Z."/>
            <person name="Liu B."/>
            <person name="Lu W."/>
            <person name="Hui Y."/>
            <person name="Liang J."/>
            <person name="Zhou Z."/>
            <person name="Hou R."/>
            <person name="Li X."/>
            <person name="Liu Y."/>
            <person name="Li H."/>
            <person name="Ning X."/>
            <person name="Lin Y."/>
            <person name="Zhao L."/>
            <person name="Xing Q."/>
            <person name="Dou J."/>
            <person name="Li Y."/>
            <person name="Mao J."/>
            <person name="Guo H."/>
            <person name="Dou H."/>
            <person name="Li T."/>
            <person name="Mu C."/>
            <person name="Jiang W."/>
            <person name="Fu Q."/>
            <person name="Fu X."/>
            <person name="Miao Y."/>
            <person name="Liu J."/>
            <person name="Yu Q."/>
            <person name="Li R."/>
            <person name="Liao H."/>
            <person name="Li X."/>
            <person name="Kong Y."/>
            <person name="Jiang Z."/>
            <person name="Chourrout D."/>
            <person name="Li R."/>
            <person name="Bao Z."/>
        </authorList>
    </citation>
    <scope>NUCLEOTIDE SEQUENCE [LARGE SCALE GENOMIC DNA]</scope>
    <source>
        <strain evidence="4 5">PY_sf001</strain>
    </source>
</reference>
<dbReference type="InterPro" id="IPR031984">
    <property type="entry name" value="SLC3A2_N"/>
</dbReference>
<organism evidence="4 5">
    <name type="scientific">Mizuhopecten yessoensis</name>
    <name type="common">Japanese scallop</name>
    <name type="synonym">Patinopecten yessoensis</name>
    <dbReference type="NCBI Taxonomy" id="6573"/>
    <lineage>
        <taxon>Eukaryota</taxon>
        <taxon>Metazoa</taxon>
        <taxon>Spiralia</taxon>
        <taxon>Lophotrochozoa</taxon>
        <taxon>Mollusca</taxon>
        <taxon>Bivalvia</taxon>
        <taxon>Autobranchia</taxon>
        <taxon>Pteriomorphia</taxon>
        <taxon>Pectinida</taxon>
        <taxon>Pectinoidea</taxon>
        <taxon>Pectinidae</taxon>
        <taxon>Mizuhopecten</taxon>
    </lineage>
</organism>